<keyword evidence="4" id="KW-0804">Transcription</keyword>
<dbReference type="InterPro" id="IPR005119">
    <property type="entry name" value="LysR_subst-bd"/>
</dbReference>
<dbReference type="Proteomes" id="UP000231901">
    <property type="component" value="Chromosome"/>
</dbReference>
<dbReference type="Pfam" id="PF00126">
    <property type="entry name" value="HTH_1"/>
    <property type="match status" value="1"/>
</dbReference>
<dbReference type="GO" id="GO:0043565">
    <property type="term" value="F:sequence-specific DNA binding"/>
    <property type="evidence" value="ECO:0007669"/>
    <property type="project" value="TreeGrafter"/>
</dbReference>
<keyword evidence="3" id="KW-0238">DNA-binding</keyword>
<keyword evidence="7" id="KW-1185">Reference proteome</keyword>
<dbReference type="CDD" id="cd08422">
    <property type="entry name" value="PBP2_CrgA_like"/>
    <property type="match status" value="1"/>
</dbReference>
<evidence type="ECO:0000256" key="4">
    <source>
        <dbReference type="ARBA" id="ARBA00023163"/>
    </source>
</evidence>
<dbReference type="Gene3D" id="3.40.190.290">
    <property type="match status" value="1"/>
</dbReference>
<dbReference type="SUPFAM" id="SSF53850">
    <property type="entry name" value="Periplasmic binding protein-like II"/>
    <property type="match status" value="1"/>
</dbReference>
<dbReference type="PROSITE" id="PS50931">
    <property type="entry name" value="HTH_LYSR"/>
    <property type="match status" value="1"/>
</dbReference>
<gene>
    <name evidence="6" type="ORF">CVE23_22010</name>
</gene>
<dbReference type="GeneID" id="66566998"/>
<dbReference type="InterPro" id="IPR000847">
    <property type="entry name" value="LysR_HTH_N"/>
</dbReference>
<accession>A0A2K8QSN6</accession>
<dbReference type="Pfam" id="PF03466">
    <property type="entry name" value="LysR_substrate"/>
    <property type="match status" value="1"/>
</dbReference>
<name>A0A2K8QSN6_9GAMM</name>
<dbReference type="GO" id="GO:0006351">
    <property type="term" value="P:DNA-templated transcription"/>
    <property type="evidence" value="ECO:0007669"/>
    <property type="project" value="TreeGrafter"/>
</dbReference>
<dbReference type="PANTHER" id="PTHR30537:SF5">
    <property type="entry name" value="HTH-TYPE TRANSCRIPTIONAL ACTIVATOR TTDR-RELATED"/>
    <property type="match status" value="1"/>
</dbReference>
<evidence type="ECO:0000313" key="6">
    <source>
        <dbReference type="EMBL" id="ATZ96412.1"/>
    </source>
</evidence>
<evidence type="ECO:0000313" key="7">
    <source>
        <dbReference type="Proteomes" id="UP000231901"/>
    </source>
</evidence>
<dbReference type="FunFam" id="1.10.10.10:FF:000001">
    <property type="entry name" value="LysR family transcriptional regulator"/>
    <property type="match status" value="1"/>
</dbReference>
<protein>
    <submittedName>
        <fullName evidence="6">LysR family transcriptional regulator</fullName>
    </submittedName>
</protein>
<dbReference type="KEGG" id="dfn:CVE23_22010"/>
<evidence type="ECO:0000256" key="2">
    <source>
        <dbReference type="ARBA" id="ARBA00023015"/>
    </source>
</evidence>
<dbReference type="OrthoDB" id="9815676at2"/>
<dbReference type="GO" id="GO:0003700">
    <property type="term" value="F:DNA-binding transcription factor activity"/>
    <property type="evidence" value="ECO:0007669"/>
    <property type="project" value="InterPro"/>
</dbReference>
<evidence type="ECO:0000256" key="1">
    <source>
        <dbReference type="ARBA" id="ARBA00009437"/>
    </source>
</evidence>
<dbReference type="InterPro" id="IPR036388">
    <property type="entry name" value="WH-like_DNA-bd_sf"/>
</dbReference>
<dbReference type="RefSeq" id="WP_038917359.1">
    <property type="nucleotide sequence ID" value="NZ_BMJF01000007.1"/>
</dbReference>
<proteinExistence type="inferred from homology"/>
<dbReference type="Gene3D" id="1.10.10.10">
    <property type="entry name" value="Winged helix-like DNA-binding domain superfamily/Winged helix DNA-binding domain"/>
    <property type="match status" value="1"/>
</dbReference>
<dbReference type="AlphaFoldDB" id="A0A2K8QSN6"/>
<feature type="domain" description="HTH lysR-type" evidence="5">
    <location>
        <begin position="1"/>
        <end position="59"/>
    </location>
</feature>
<dbReference type="SUPFAM" id="SSF46785">
    <property type="entry name" value="Winged helix' DNA-binding domain"/>
    <property type="match status" value="1"/>
</dbReference>
<dbReference type="PRINTS" id="PR00039">
    <property type="entry name" value="HTHLYSR"/>
</dbReference>
<keyword evidence="2" id="KW-0805">Transcription regulation</keyword>
<dbReference type="EMBL" id="CP025003">
    <property type="protein sequence ID" value="ATZ96412.1"/>
    <property type="molecule type" value="Genomic_DNA"/>
</dbReference>
<reference evidence="7" key="1">
    <citation type="journal article" date="2018" name="Genome Announc.">
        <title>Complete genome sequence of a Dickeya fangzhongdai type strain causing bleeding canker of pear tree trunks.</title>
        <authorList>
            <person name="Zhao Y."/>
            <person name="Tian Y."/>
            <person name="Li X."/>
            <person name="Hu B."/>
        </authorList>
    </citation>
    <scope>NUCLEOTIDE SEQUENCE [LARGE SCALE GENOMIC DNA]</scope>
    <source>
        <strain evidence="7">DSM 101947</strain>
    </source>
</reference>
<evidence type="ECO:0000256" key="3">
    <source>
        <dbReference type="ARBA" id="ARBA00023125"/>
    </source>
</evidence>
<comment type="similarity">
    <text evidence="1">Belongs to the LysR transcriptional regulatory family.</text>
</comment>
<dbReference type="PANTHER" id="PTHR30537">
    <property type="entry name" value="HTH-TYPE TRANSCRIPTIONAL REGULATOR"/>
    <property type="match status" value="1"/>
</dbReference>
<dbReference type="InterPro" id="IPR036390">
    <property type="entry name" value="WH_DNA-bd_sf"/>
</dbReference>
<dbReference type="InterPro" id="IPR058163">
    <property type="entry name" value="LysR-type_TF_proteobact-type"/>
</dbReference>
<sequence>MDRLATLETFICVYECGSFSAASRRLGIGQPAISKAIIQLEQQLAVKLLLRSTRGLTPTEAGQRFYEQVAPALQQLHEAQDGVRGGNGELSGYLRVSAPVTFARLHVLPRLHRFMSQHPQLKVDIILDDRPVDLIAEGIDVALRLGEMKDSGLTARKIGSAPMRLLATPAYFAARGTPALPEALEEHDAVIYLQADAPGNWWFRRDDRQCLVTLSGRIRTSAAEGVREAVLAGNGLAVASAWMFAPELASGAVVTALTDWHIGVMDLWAVYPGGRLTSARARAFTEFVAHHLSVPA</sequence>
<evidence type="ECO:0000259" key="5">
    <source>
        <dbReference type="PROSITE" id="PS50931"/>
    </source>
</evidence>
<organism evidence="6 7">
    <name type="scientific">Dickeya fangzhongdai</name>
    <dbReference type="NCBI Taxonomy" id="1778540"/>
    <lineage>
        <taxon>Bacteria</taxon>
        <taxon>Pseudomonadati</taxon>
        <taxon>Pseudomonadota</taxon>
        <taxon>Gammaproteobacteria</taxon>
        <taxon>Enterobacterales</taxon>
        <taxon>Pectobacteriaceae</taxon>
        <taxon>Dickeya</taxon>
    </lineage>
</organism>